<dbReference type="RefSeq" id="XP_001750621.1">
    <property type="nucleotide sequence ID" value="XM_001750569.1"/>
</dbReference>
<dbReference type="eggNOG" id="KOG2240">
    <property type="taxonomic scope" value="Eukaryota"/>
</dbReference>
<gene>
    <name evidence="5" type="ORF">MONBRDRAFT_34637</name>
</gene>
<protein>
    <recommendedName>
        <fullName evidence="2">Nascent polypeptide-associated complex subunit beta</fullName>
    </recommendedName>
</protein>
<feature type="domain" description="NAC-A/B" evidence="4">
    <location>
        <begin position="34"/>
        <end position="99"/>
    </location>
</feature>
<dbReference type="GO" id="GO:0005829">
    <property type="term" value="C:cytosol"/>
    <property type="evidence" value="ECO:0000318"/>
    <property type="project" value="GO_Central"/>
</dbReference>
<dbReference type="PROSITE" id="PS51151">
    <property type="entry name" value="NAC_AB"/>
    <property type="match status" value="1"/>
</dbReference>
<dbReference type="FunCoup" id="A9VD06">
    <property type="interactions" value="1936"/>
</dbReference>
<dbReference type="KEGG" id="mbr:MONBRDRAFT_34637"/>
<dbReference type="Proteomes" id="UP000001357">
    <property type="component" value="Unassembled WGS sequence"/>
</dbReference>
<accession>A9VD06</accession>
<keyword evidence="6" id="KW-1185">Reference proteome</keyword>
<feature type="compositionally biased region" description="Basic residues" evidence="3">
    <location>
        <begin position="21"/>
        <end position="30"/>
    </location>
</feature>
<proteinExistence type="inferred from homology"/>
<keyword evidence="2" id="KW-0804">Transcription</keyword>
<feature type="compositionally biased region" description="Acidic residues" evidence="3">
    <location>
        <begin position="133"/>
        <end position="144"/>
    </location>
</feature>
<evidence type="ECO:0000256" key="2">
    <source>
        <dbReference type="RuleBase" id="RU361272"/>
    </source>
</evidence>
<evidence type="ECO:0000313" key="5">
    <source>
        <dbReference type="EMBL" id="EDQ84594.1"/>
    </source>
</evidence>
<dbReference type="AlphaFoldDB" id="A9VD06"/>
<dbReference type="Gene3D" id="2.20.70.30">
    <property type="entry name" value="Nascent polypeptide-associated complex domain"/>
    <property type="match status" value="1"/>
</dbReference>
<evidence type="ECO:0000256" key="1">
    <source>
        <dbReference type="ARBA" id="ARBA00005296"/>
    </source>
</evidence>
<dbReference type="EMBL" id="CH991584">
    <property type="protein sequence ID" value="EDQ84594.1"/>
    <property type="molecule type" value="Genomic_DNA"/>
</dbReference>
<evidence type="ECO:0000313" key="6">
    <source>
        <dbReference type="Proteomes" id="UP000001357"/>
    </source>
</evidence>
<evidence type="ECO:0000259" key="4">
    <source>
        <dbReference type="PROSITE" id="PS51151"/>
    </source>
</evidence>
<feature type="region of interest" description="Disordered" evidence="3">
    <location>
        <begin position="128"/>
        <end position="157"/>
    </location>
</feature>
<feature type="region of interest" description="Disordered" evidence="3">
    <location>
        <begin position="1"/>
        <end position="37"/>
    </location>
</feature>
<dbReference type="GO" id="GO:0005854">
    <property type="term" value="C:nascent polypeptide-associated complex"/>
    <property type="evidence" value="ECO:0000318"/>
    <property type="project" value="GO_Central"/>
</dbReference>
<dbReference type="CDD" id="cd22055">
    <property type="entry name" value="NAC_BTF3"/>
    <property type="match status" value="1"/>
</dbReference>
<dbReference type="FunFam" id="2.20.70.30:FF:000001">
    <property type="entry name" value="Transcription factor BTF3 homolog"/>
    <property type="match status" value="1"/>
</dbReference>
<sequence length="157" mass="16896">MNGQDRVQKLKNQVRTGGKGTPRRKKKVVHKTAGSDDKKLQTTLKKLGVNNIPGVEEVNMIKDDGTVIHFKNPKVQAAIAASTFCISGKSETKRITELMPDIINQLGQENMSILQNLAAEMGARGGVTPSALDEIDGDDEDVPELEGQNFEAAAGKA</sequence>
<dbReference type="SMART" id="SM01407">
    <property type="entry name" value="NAC"/>
    <property type="match status" value="1"/>
</dbReference>
<dbReference type="PANTHER" id="PTHR10351">
    <property type="entry name" value="TRANSCRIPTION FACTOR BTF3 FAMILY MEMBER"/>
    <property type="match status" value="1"/>
</dbReference>
<dbReference type="STRING" id="81824.A9VD06"/>
<dbReference type="GeneID" id="5895869"/>
<keyword evidence="2" id="KW-0805">Transcription regulation</keyword>
<name>A9VD06_MONBE</name>
<comment type="subunit">
    <text evidence="2">Part of the nascent polypeptide-associated complex (NAC).</text>
</comment>
<comment type="similarity">
    <text evidence="1 2">Belongs to the NAC-beta family.</text>
</comment>
<dbReference type="OMA" id="CKHEHGH"/>
<feature type="compositionally biased region" description="Polar residues" evidence="3">
    <location>
        <begin position="1"/>
        <end position="13"/>
    </location>
</feature>
<dbReference type="InterPro" id="IPR039370">
    <property type="entry name" value="BTF3"/>
</dbReference>
<dbReference type="InParanoid" id="A9VD06"/>
<dbReference type="InterPro" id="IPR002715">
    <property type="entry name" value="Nas_poly-pep-assoc_cplx_dom"/>
</dbReference>
<evidence type="ECO:0000256" key="3">
    <source>
        <dbReference type="SAM" id="MobiDB-lite"/>
    </source>
</evidence>
<reference evidence="5 6" key="1">
    <citation type="journal article" date="2008" name="Nature">
        <title>The genome of the choanoflagellate Monosiga brevicollis and the origin of metazoans.</title>
        <authorList>
            <consortium name="JGI Sequencing"/>
            <person name="King N."/>
            <person name="Westbrook M.J."/>
            <person name="Young S.L."/>
            <person name="Kuo A."/>
            <person name="Abedin M."/>
            <person name="Chapman J."/>
            <person name="Fairclough S."/>
            <person name="Hellsten U."/>
            <person name="Isogai Y."/>
            <person name="Letunic I."/>
            <person name="Marr M."/>
            <person name="Pincus D."/>
            <person name="Putnam N."/>
            <person name="Rokas A."/>
            <person name="Wright K.J."/>
            <person name="Zuzow R."/>
            <person name="Dirks W."/>
            <person name="Good M."/>
            <person name="Goodstein D."/>
            <person name="Lemons D."/>
            <person name="Li W."/>
            <person name="Lyons J.B."/>
            <person name="Morris A."/>
            <person name="Nichols S."/>
            <person name="Richter D.J."/>
            <person name="Salamov A."/>
            <person name="Bork P."/>
            <person name="Lim W.A."/>
            <person name="Manning G."/>
            <person name="Miller W.T."/>
            <person name="McGinnis W."/>
            <person name="Shapiro H."/>
            <person name="Tjian R."/>
            <person name="Grigoriev I.V."/>
            <person name="Rokhsar D."/>
        </authorList>
    </citation>
    <scope>NUCLEOTIDE SEQUENCE [LARGE SCALE GENOMIC DNA]</scope>
    <source>
        <strain evidence="6">MX1 / ATCC 50154</strain>
    </source>
</reference>
<organism evidence="5 6">
    <name type="scientific">Monosiga brevicollis</name>
    <name type="common">Choanoflagellate</name>
    <dbReference type="NCBI Taxonomy" id="81824"/>
    <lineage>
        <taxon>Eukaryota</taxon>
        <taxon>Choanoflagellata</taxon>
        <taxon>Craspedida</taxon>
        <taxon>Salpingoecidae</taxon>
        <taxon>Monosiga</taxon>
    </lineage>
</organism>
<dbReference type="Pfam" id="PF01849">
    <property type="entry name" value="NAC"/>
    <property type="match status" value="1"/>
</dbReference>
<dbReference type="InterPro" id="IPR038187">
    <property type="entry name" value="NAC_A/B_dom_sf"/>
</dbReference>